<dbReference type="Proteomes" id="UP000189677">
    <property type="component" value="Chromosome"/>
</dbReference>
<gene>
    <name evidence="1" type="ORF">BBN63_09670</name>
</gene>
<dbReference type="AlphaFoldDB" id="A0A1U9QQB7"/>
<evidence type="ECO:0000313" key="1">
    <source>
        <dbReference type="EMBL" id="AQU66474.1"/>
    </source>
</evidence>
<accession>A0A1U9QQB7</accession>
<name>A0A1U9QQB7_STRNV</name>
<dbReference type="RefSeq" id="WP_078075008.1">
    <property type="nucleotide sequence ID" value="NZ_CP018047.1"/>
</dbReference>
<reference evidence="1 2" key="1">
    <citation type="submission" date="2016-11" db="EMBL/GenBank/DDBJ databases">
        <title>Complete genome sequence of Streptomyces niveus SCSIO 3406.</title>
        <authorList>
            <person name="Zhu Q."/>
            <person name="Cheng W."/>
            <person name="Song Y."/>
            <person name="Li Q."/>
            <person name="Ju J."/>
        </authorList>
    </citation>
    <scope>NUCLEOTIDE SEQUENCE [LARGE SCALE GENOMIC DNA]</scope>
    <source>
        <strain evidence="1 2">SCSIO 3406</strain>
    </source>
</reference>
<keyword evidence="2" id="KW-1185">Reference proteome</keyword>
<dbReference type="KEGG" id="snw:BBN63_09670"/>
<organism evidence="1 2">
    <name type="scientific">Streptomyces niveus</name>
    <name type="common">Streptomyces spheroides</name>
    <dbReference type="NCBI Taxonomy" id="193462"/>
    <lineage>
        <taxon>Bacteria</taxon>
        <taxon>Bacillati</taxon>
        <taxon>Actinomycetota</taxon>
        <taxon>Actinomycetes</taxon>
        <taxon>Kitasatosporales</taxon>
        <taxon>Streptomycetaceae</taxon>
        <taxon>Streptomyces</taxon>
    </lineage>
</organism>
<sequence>MSETGDVAPPVDLLTISRTVEQALARRIALPERSWTDTTTRQLQGHLSLLLLEDLGDTDIAPVRELHRIAYRLLDRHGRPDADTPPLHAYEYMRALAAVTRSVAALYARGIDGER</sequence>
<evidence type="ECO:0000313" key="2">
    <source>
        <dbReference type="Proteomes" id="UP000189677"/>
    </source>
</evidence>
<dbReference type="EMBL" id="CP018047">
    <property type="protein sequence ID" value="AQU66474.1"/>
    <property type="molecule type" value="Genomic_DNA"/>
</dbReference>
<proteinExistence type="predicted"/>
<dbReference type="OrthoDB" id="4223559at2"/>
<protein>
    <submittedName>
        <fullName evidence="1">Uncharacterized protein</fullName>
    </submittedName>
</protein>